<proteinExistence type="predicted"/>
<dbReference type="AlphaFoldDB" id="A0A840NYP7"/>
<feature type="domain" description="Flavin reductase like" evidence="3">
    <location>
        <begin position="42"/>
        <end position="183"/>
    </location>
</feature>
<dbReference type="InterPro" id="IPR050268">
    <property type="entry name" value="NADH-dep_flavin_reductase"/>
</dbReference>
<comment type="caution">
    <text evidence="4">The sequence shown here is derived from an EMBL/GenBank/DDBJ whole genome shotgun (WGS) entry which is preliminary data.</text>
</comment>
<dbReference type="SMART" id="SM00903">
    <property type="entry name" value="Flavin_Reduct"/>
    <property type="match status" value="1"/>
</dbReference>
<evidence type="ECO:0000259" key="3">
    <source>
        <dbReference type="SMART" id="SM00903"/>
    </source>
</evidence>
<dbReference type="PANTHER" id="PTHR30466:SF1">
    <property type="entry name" value="FMN REDUCTASE (NADH) RUTF"/>
    <property type="match status" value="1"/>
</dbReference>
<dbReference type="GO" id="GO:0006208">
    <property type="term" value="P:pyrimidine nucleobase catabolic process"/>
    <property type="evidence" value="ECO:0007669"/>
    <property type="project" value="TreeGrafter"/>
</dbReference>
<dbReference type="SUPFAM" id="SSF50475">
    <property type="entry name" value="FMN-binding split barrel"/>
    <property type="match status" value="1"/>
</dbReference>
<sequence length="188" mass="19872">MCLDSARETPGEPGLGTAPPHGHAGDAPDEPGVAPAEFRRALARHAAGTVVVTGPGPLGFTATSFTAVSLHPPLVSFCVGLDSASWPKLREAGHFAVNLLAEHQRNVAERFAARNVDRFGPPTRWSEGPYGLPVLDGATAHLVCRRYVESALGDHMLVVGLLVATTLLPDKLPLLYHEGRFGGFNAQL</sequence>
<dbReference type="InterPro" id="IPR002563">
    <property type="entry name" value="Flavin_Rdtase-like_dom"/>
</dbReference>
<dbReference type="Pfam" id="PF01613">
    <property type="entry name" value="Flavin_Reduct"/>
    <property type="match status" value="1"/>
</dbReference>
<dbReference type="GO" id="GO:0010181">
    <property type="term" value="F:FMN binding"/>
    <property type="evidence" value="ECO:0007669"/>
    <property type="project" value="InterPro"/>
</dbReference>
<feature type="compositionally biased region" description="Basic and acidic residues" evidence="2">
    <location>
        <begin position="1"/>
        <end position="10"/>
    </location>
</feature>
<name>A0A840NYP7_9ACTN</name>
<evidence type="ECO:0000313" key="4">
    <source>
        <dbReference type="EMBL" id="MBB5132292.1"/>
    </source>
</evidence>
<dbReference type="PANTHER" id="PTHR30466">
    <property type="entry name" value="FLAVIN REDUCTASE"/>
    <property type="match status" value="1"/>
</dbReference>
<dbReference type="GO" id="GO:0042602">
    <property type="term" value="F:riboflavin reductase (NADPH) activity"/>
    <property type="evidence" value="ECO:0007669"/>
    <property type="project" value="TreeGrafter"/>
</dbReference>
<evidence type="ECO:0000256" key="2">
    <source>
        <dbReference type="SAM" id="MobiDB-lite"/>
    </source>
</evidence>
<organism evidence="4 5">
    <name type="scientific">Thermocatellispora tengchongensis</name>
    <dbReference type="NCBI Taxonomy" id="1073253"/>
    <lineage>
        <taxon>Bacteria</taxon>
        <taxon>Bacillati</taxon>
        <taxon>Actinomycetota</taxon>
        <taxon>Actinomycetes</taxon>
        <taxon>Streptosporangiales</taxon>
        <taxon>Streptosporangiaceae</taxon>
        <taxon>Thermocatellispora</taxon>
    </lineage>
</organism>
<dbReference type="RefSeq" id="WP_185049140.1">
    <property type="nucleotide sequence ID" value="NZ_BAABIX010000063.1"/>
</dbReference>
<keyword evidence="5" id="KW-1185">Reference proteome</keyword>
<gene>
    <name evidence="4" type="ORF">HNP84_002008</name>
</gene>
<dbReference type="Gene3D" id="2.30.110.10">
    <property type="entry name" value="Electron Transport, Fmn-binding Protein, Chain A"/>
    <property type="match status" value="1"/>
</dbReference>
<dbReference type="EMBL" id="JACHGN010000004">
    <property type="protein sequence ID" value="MBB5132292.1"/>
    <property type="molecule type" value="Genomic_DNA"/>
</dbReference>
<accession>A0A840NYP7</accession>
<dbReference type="Proteomes" id="UP000578449">
    <property type="component" value="Unassembled WGS sequence"/>
</dbReference>
<evidence type="ECO:0000256" key="1">
    <source>
        <dbReference type="ARBA" id="ARBA00023002"/>
    </source>
</evidence>
<protein>
    <submittedName>
        <fullName evidence="4">Flavin reductase (DIM6/NTAB) family NADH-FMN oxidoreductase RutF</fullName>
    </submittedName>
</protein>
<keyword evidence="1" id="KW-0560">Oxidoreductase</keyword>
<feature type="region of interest" description="Disordered" evidence="2">
    <location>
        <begin position="1"/>
        <end position="33"/>
    </location>
</feature>
<reference evidence="4 5" key="1">
    <citation type="submission" date="2020-08" db="EMBL/GenBank/DDBJ databases">
        <title>Genomic Encyclopedia of Type Strains, Phase IV (KMG-IV): sequencing the most valuable type-strain genomes for metagenomic binning, comparative biology and taxonomic classification.</title>
        <authorList>
            <person name="Goeker M."/>
        </authorList>
    </citation>
    <scope>NUCLEOTIDE SEQUENCE [LARGE SCALE GENOMIC DNA]</scope>
    <source>
        <strain evidence="4 5">DSM 45615</strain>
    </source>
</reference>
<evidence type="ECO:0000313" key="5">
    <source>
        <dbReference type="Proteomes" id="UP000578449"/>
    </source>
</evidence>
<dbReference type="InterPro" id="IPR012349">
    <property type="entry name" value="Split_barrel_FMN-bd"/>
</dbReference>